<feature type="region of interest" description="Disordered" evidence="1">
    <location>
        <begin position="1"/>
        <end position="22"/>
    </location>
</feature>
<reference evidence="2 3" key="1">
    <citation type="submission" date="2019-05" db="EMBL/GenBank/DDBJ databases">
        <title>Another draft genome of Portunus trituberculatus and its Hox gene families provides insights of decapod evolution.</title>
        <authorList>
            <person name="Jeong J.-H."/>
            <person name="Song I."/>
            <person name="Kim S."/>
            <person name="Choi T."/>
            <person name="Kim D."/>
            <person name="Ryu S."/>
            <person name="Kim W."/>
        </authorList>
    </citation>
    <scope>NUCLEOTIDE SEQUENCE [LARGE SCALE GENOMIC DNA]</scope>
    <source>
        <tissue evidence="2">Muscle</tissue>
    </source>
</reference>
<comment type="caution">
    <text evidence="2">The sequence shown here is derived from an EMBL/GenBank/DDBJ whole genome shotgun (WGS) entry which is preliminary data.</text>
</comment>
<evidence type="ECO:0000313" key="2">
    <source>
        <dbReference type="EMBL" id="MPC45656.1"/>
    </source>
</evidence>
<evidence type="ECO:0000256" key="1">
    <source>
        <dbReference type="SAM" id="MobiDB-lite"/>
    </source>
</evidence>
<organism evidence="2 3">
    <name type="scientific">Portunus trituberculatus</name>
    <name type="common">Swimming crab</name>
    <name type="synonym">Neptunus trituberculatus</name>
    <dbReference type="NCBI Taxonomy" id="210409"/>
    <lineage>
        <taxon>Eukaryota</taxon>
        <taxon>Metazoa</taxon>
        <taxon>Ecdysozoa</taxon>
        <taxon>Arthropoda</taxon>
        <taxon>Crustacea</taxon>
        <taxon>Multicrustacea</taxon>
        <taxon>Malacostraca</taxon>
        <taxon>Eumalacostraca</taxon>
        <taxon>Eucarida</taxon>
        <taxon>Decapoda</taxon>
        <taxon>Pleocyemata</taxon>
        <taxon>Brachyura</taxon>
        <taxon>Eubrachyura</taxon>
        <taxon>Portunoidea</taxon>
        <taxon>Portunidae</taxon>
        <taxon>Portuninae</taxon>
        <taxon>Portunus</taxon>
    </lineage>
</organism>
<evidence type="ECO:0000313" key="3">
    <source>
        <dbReference type="Proteomes" id="UP000324222"/>
    </source>
</evidence>
<proteinExistence type="predicted"/>
<gene>
    <name evidence="2" type="ORF">E2C01_039362</name>
</gene>
<protein>
    <submittedName>
        <fullName evidence="2">Uncharacterized protein</fullName>
    </submittedName>
</protein>
<name>A0A5B7FJN7_PORTR</name>
<dbReference type="AlphaFoldDB" id="A0A5B7FJN7"/>
<sequence length="75" mass="8321">MDRIRTRALGDPSDPKASMVFEKSSDERAKSFKIQVSVMTELLLDGTRAKRVTASILRPLLLCCAFSGSTYQDPL</sequence>
<accession>A0A5B7FJN7</accession>
<keyword evidence="3" id="KW-1185">Reference proteome</keyword>
<dbReference type="Proteomes" id="UP000324222">
    <property type="component" value="Unassembled WGS sequence"/>
</dbReference>
<dbReference type="EMBL" id="VSRR010006829">
    <property type="protein sequence ID" value="MPC45656.1"/>
    <property type="molecule type" value="Genomic_DNA"/>
</dbReference>